<dbReference type="InterPro" id="IPR001734">
    <property type="entry name" value="Na/solute_symporter"/>
</dbReference>
<feature type="transmembrane region" description="Helical" evidence="8">
    <location>
        <begin position="187"/>
        <end position="211"/>
    </location>
</feature>
<comment type="caution">
    <text evidence="9">The sequence shown here is derived from an EMBL/GenBank/DDBJ whole genome shotgun (WGS) entry which is preliminary data.</text>
</comment>
<evidence type="ECO:0000256" key="3">
    <source>
        <dbReference type="ARBA" id="ARBA00022448"/>
    </source>
</evidence>
<feature type="transmembrane region" description="Helical" evidence="8">
    <location>
        <begin position="114"/>
        <end position="135"/>
    </location>
</feature>
<evidence type="ECO:0000256" key="7">
    <source>
        <dbReference type="RuleBase" id="RU362091"/>
    </source>
</evidence>
<protein>
    <submittedName>
        <fullName evidence="9">Sodium:solute symporter family protein</fullName>
    </submittedName>
</protein>
<dbReference type="Gene3D" id="1.20.1730.10">
    <property type="entry name" value="Sodium/glucose cotransporter"/>
    <property type="match status" value="1"/>
</dbReference>
<feature type="transmembrane region" description="Helical" evidence="8">
    <location>
        <begin position="75"/>
        <end position="93"/>
    </location>
</feature>
<feature type="transmembrane region" description="Helical" evidence="8">
    <location>
        <begin position="231"/>
        <end position="251"/>
    </location>
</feature>
<feature type="transmembrane region" description="Helical" evidence="8">
    <location>
        <begin position="155"/>
        <end position="175"/>
    </location>
</feature>
<evidence type="ECO:0000256" key="5">
    <source>
        <dbReference type="ARBA" id="ARBA00022989"/>
    </source>
</evidence>
<proteinExistence type="inferred from homology"/>
<feature type="transmembrane region" description="Helical" evidence="8">
    <location>
        <begin position="322"/>
        <end position="347"/>
    </location>
</feature>
<gene>
    <name evidence="9" type="ORF">J6I44_03785</name>
</gene>
<evidence type="ECO:0000313" key="9">
    <source>
        <dbReference type="EMBL" id="MCW9705955.1"/>
    </source>
</evidence>
<dbReference type="PANTHER" id="PTHR48086">
    <property type="entry name" value="SODIUM/PROLINE SYMPORTER-RELATED"/>
    <property type="match status" value="1"/>
</dbReference>
<evidence type="ECO:0000256" key="6">
    <source>
        <dbReference type="ARBA" id="ARBA00023136"/>
    </source>
</evidence>
<feature type="transmembrane region" description="Helical" evidence="8">
    <location>
        <begin position="397"/>
        <end position="419"/>
    </location>
</feature>
<keyword evidence="10" id="KW-1185">Reference proteome</keyword>
<name>A0ABT3PJA2_9BACT</name>
<feature type="transmembrane region" description="Helical" evidence="8">
    <location>
        <begin position="368"/>
        <end position="391"/>
    </location>
</feature>
<comment type="subcellular location">
    <subcellularLocation>
        <location evidence="1">Membrane</location>
        <topology evidence="1">Multi-pass membrane protein</topology>
    </subcellularLocation>
</comment>
<dbReference type="Pfam" id="PF00474">
    <property type="entry name" value="SSF"/>
    <property type="match status" value="1"/>
</dbReference>
<evidence type="ECO:0000256" key="4">
    <source>
        <dbReference type="ARBA" id="ARBA00022692"/>
    </source>
</evidence>
<feature type="transmembrane region" description="Helical" evidence="8">
    <location>
        <begin position="454"/>
        <end position="473"/>
    </location>
</feature>
<feature type="transmembrane region" description="Helical" evidence="8">
    <location>
        <begin position="45"/>
        <end position="69"/>
    </location>
</feature>
<dbReference type="RefSeq" id="WP_265764652.1">
    <property type="nucleotide sequence ID" value="NZ_JAGGJA010000002.1"/>
</dbReference>
<dbReference type="InterPro" id="IPR038377">
    <property type="entry name" value="Na/Glc_symporter_sf"/>
</dbReference>
<dbReference type="Proteomes" id="UP001207918">
    <property type="component" value="Unassembled WGS sequence"/>
</dbReference>
<evidence type="ECO:0000256" key="1">
    <source>
        <dbReference type="ARBA" id="ARBA00004141"/>
    </source>
</evidence>
<reference evidence="9 10" key="1">
    <citation type="submission" date="2021-03" db="EMBL/GenBank/DDBJ databases">
        <title>Aliifodinibius sp. nov., a new bacterium isolated from saline soil.</title>
        <authorList>
            <person name="Galisteo C."/>
            <person name="De La Haba R."/>
            <person name="Sanchez-Porro C."/>
            <person name="Ventosa A."/>
        </authorList>
    </citation>
    <scope>NUCLEOTIDE SEQUENCE [LARGE SCALE GENOMIC DNA]</scope>
    <source>
        <strain evidence="9 10">1BSP15-2V2</strain>
    </source>
</reference>
<accession>A0ABT3PJA2</accession>
<dbReference type="InterPro" id="IPR050277">
    <property type="entry name" value="Sodium:Solute_Symporter"/>
</dbReference>
<dbReference type="CDD" id="cd10322">
    <property type="entry name" value="SLC5sbd"/>
    <property type="match status" value="1"/>
</dbReference>
<feature type="transmembrane region" description="Helical" evidence="8">
    <location>
        <begin position="263"/>
        <end position="286"/>
    </location>
</feature>
<feature type="transmembrane region" description="Helical" evidence="8">
    <location>
        <begin position="6"/>
        <end position="24"/>
    </location>
</feature>
<evidence type="ECO:0000256" key="2">
    <source>
        <dbReference type="ARBA" id="ARBA00006434"/>
    </source>
</evidence>
<comment type="similarity">
    <text evidence="2 7">Belongs to the sodium:solute symporter (SSF) (TC 2.A.21) family.</text>
</comment>
<keyword evidence="5 8" id="KW-1133">Transmembrane helix</keyword>
<dbReference type="EMBL" id="JAGGJA010000002">
    <property type="protein sequence ID" value="MCW9705955.1"/>
    <property type="molecule type" value="Genomic_DNA"/>
</dbReference>
<keyword evidence="6 8" id="KW-0472">Membrane</keyword>
<keyword evidence="3" id="KW-0813">Transport</keyword>
<keyword evidence="4 8" id="KW-0812">Transmembrane</keyword>
<organism evidence="9 10">
    <name type="scientific">Fodinibius salsisoli</name>
    <dbReference type="NCBI Taxonomy" id="2820877"/>
    <lineage>
        <taxon>Bacteria</taxon>
        <taxon>Pseudomonadati</taxon>
        <taxon>Balneolota</taxon>
        <taxon>Balneolia</taxon>
        <taxon>Balneolales</taxon>
        <taxon>Balneolaceae</taxon>
        <taxon>Fodinibius</taxon>
    </lineage>
</organism>
<dbReference type="PROSITE" id="PS50283">
    <property type="entry name" value="NA_SOLUT_SYMP_3"/>
    <property type="match status" value="1"/>
</dbReference>
<sequence length="495" mass="53444">MHWIDLTIFACYMLAMLGFGLFFLNRNEGAEDYYVGGRNMSSLHIGLSVVATDVGGGFSIGLGGLGFVMGISGSWMLFTGLLGAWLAAVFLIPKVKGNPVFDKAYTFPEVFKHYFTPEVALIAGIISAVGYAGFTSSQILAGAKLAQGTFAQLDLQTALIIMGSIAVIYTVMGGLKAVIYTDTVQWAILMVGLVFIGIPISYTAVGGWEAISQTVDPALLSMSNMTWQKVVYWAVTIIPIWFVGMTLYQRIYACNDEKTAKRAWYLAGVFEWPVMAFMGVALGLFAKVAASQGMFDYLGAENIADTDPETGLPMLLRTVLPVGLMGIMMSAYFSAILSTADSCLMAASGNVVSDIIGYFKDVDHESDTFLRFSQVTTFIIGMGAILIASMMTNVLDLMLYSYAFMVSGLFVPIIGAFYWEKSSSVGALAAMILGGATTVSLEVFLQQLPAGLDANVFGITVSAIAFVSLSLLFPDRQKEQMEESSDTTYQYSKQV</sequence>
<feature type="transmembrane region" description="Helical" evidence="8">
    <location>
        <begin position="426"/>
        <end position="448"/>
    </location>
</feature>
<evidence type="ECO:0000256" key="8">
    <source>
        <dbReference type="SAM" id="Phobius"/>
    </source>
</evidence>
<evidence type="ECO:0000313" key="10">
    <source>
        <dbReference type="Proteomes" id="UP001207918"/>
    </source>
</evidence>
<dbReference type="PANTHER" id="PTHR48086:SF7">
    <property type="entry name" value="SODIUM-SOLUTE SYMPORTER-RELATED"/>
    <property type="match status" value="1"/>
</dbReference>